<name>A0A0M0JQN5_9EUKA</name>
<dbReference type="SUPFAM" id="SSF53448">
    <property type="entry name" value="Nucleotide-diphospho-sugar transferases"/>
    <property type="match status" value="1"/>
</dbReference>
<evidence type="ECO:0000256" key="5">
    <source>
        <dbReference type="ARBA" id="ARBA00022840"/>
    </source>
</evidence>
<keyword evidence="4 7" id="KW-0418">Kinase</keyword>
<dbReference type="PROSITE" id="PS50011">
    <property type="entry name" value="PROTEIN_KINASE_DOM"/>
    <property type="match status" value="1"/>
</dbReference>
<dbReference type="InterPro" id="IPR011009">
    <property type="entry name" value="Kinase-like_dom_sf"/>
</dbReference>
<evidence type="ECO:0000256" key="3">
    <source>
        <dbReference type="ARBA" id="ARBA00022741"/>
    </source>
</evidence>
<accession>A0A0M0JQN5</accession>
<feature type="domain" description="Protein kinase" evidence="6">
    <location>
        <begin position="274"/>
        <end position="559"/>
    </location>
</feature>
<dbReference type="EMBL" id="JWZX01002495">
    <property type="protein sequence ID" value="KOO28911.1"/>
    <property type="molecule type" value="Genomic_DNA"/>
</dbReference>
<evidence type="ECO:0000256" key="2">
    <source>
        <dbReference type="ARBA" id="ARBA00022679"/>
    </source>
</evidence>
<dbReference type="Gene3D" id="3.90.550.10">
    <property type="entry name" value="Spore Coat Polysaccharide Biosynthesis Protein SpsA, Chain A"/>
    <property type="match status" value="1"/>
</dbReference>
<dbReference type="PANTHER" id="PTHR43671">
    <property type="entry name" value="SERINE/THREONINE-PROTEIN KINASE NEK"/>
    <property type="match status" value="1"/>
</dbReference>
<proteinExistence type="predicted"/>
<organism evidence="7 8">
    <name type="scientific">Chrysochromulina tobinii</name>
    <dbReference type="NCBI Taxonomy" id="1460289"/>
    <lineage>
        <taxon>Eukaryota</taxon>
        <taxon>Haptista</taxon>
        <taxon>Haptophyta</taxon>
        <taxon>Prymnesiophyceae</taxon>
        <taxon>Prymnesiales</taxon>
        <taxon>Chrysochromulinaceae</taxon>
        <taxon>Chrysochromulina</taxon>
    </lineage>
</organism>
<dbReference type="GO" id="GO:0004674">
    <property type="term" value="F:protein serine/threonine kinase activity"/>
    <property type="evidence" value="ECO:0007669"/>
    <property type="project" value="UniProtKB-EC"/>
</dbReference>
<dbReference type="AlphaFoldDB" id="A0A0M0JQN5"/>
<evidence type="ECO:0000259" key="6">
    <source>
        <dbReference type="PROSITE" id="PS50011"/>
    </source>
</evidence>
<dbReference type="Pfam" id="PF00069">
    <property type="entry name" value="Pkinase"/>
    <property type="match status" value="1"/>
</dbReference>
<keyword evidence="8" id="KW-1185">Reference proteome</keyword>
<keyword evidence="2" id="KW-0808">Transferase</keyword>
<reference evidence="8" key="1">
    <citation type="journal article" date="2015" name="PLoS Genet.">
        <title>Genome Sequence and Transcriptome Analyses of Chrysochromulina tobin: Metabolic Tools for Enhanced Algal Fitness in the Prominent Order Prymnesiales (Haptophyceae).</title>
        <authorList>
            <person name="Hovde B.T."/>
            <person name="Deodato C.R."/>
            <person name="Hunsperger H.M."/>
            <person name="Ryken S.A."/>
            <person name="Yost W."/>
            <person name="Jha R.K."/>
            <person name="Patterson J."/>
            <person name="Monnat R.J. Jr."/>
            <person name="Barlow S.B."/>
            <person name="Starkenburg S.R."/>
            <person name="Cattolico R.A."/>
        </authorList>
    </citation>
    <scope>NUCLEOTIDE SEQUENCE</scope>
    <source>
        <strain evidence="8">CCMP291</strain>
    </source>
</reference>
<protein>
    <recommendedName>
        <fullName evidence="1">non-specific serine/threonine protein kinase</fullName>
        <ecNumber evidence="1">2.7.11.1</ecNumber>
    </recommendedName>
</protein>
<dbReference type="SMART" id="SM00220">
    <property type="entry name" value="S_TKc"/>
    <property type="match status" value="1"/>
</dbReference>
<gene>
    <name evidence="7" type="ORF">Ctob_006336</name>
</gene>
<evidence type="ECO:0000256" key="4">
    <source>
        <dbReference type="ARBA" id="ARBA00022777"/>
    </source>
</evidence>
<dbReference type="GO" id="GO:0005524">
    <property type="term" value="F:ATP binding"/>
    <property type="evidence" value="ECO:0007669"/>
    <property type="project" value="UniProtKB-KW"/>
</dbReference>
<sequence>MAGVVRVVVTLGHDAAQVAECVTAYGFARLAIDFVYLTLGSSAGSQWRNTANSVLAARALFAGEEPLLILRADHLYDARLLRKIADAPLVPPSHERASKTRASSRRCQAYALIDSSPALTSWAGSLKATSMSRVCLSTQDRELAIRCGSHLGSFDAVIAGEAFAAFPTIFELVASMLQQSMAASLADVMSVLADRGELGVVEVPATLNCHWFERRTLSRVFQRGSGEDSTHAAWSHLVHAARELLYSYPEWRPTANMPRPPNRGDLEKSTEQLLQLGSRLGEGANSVVVEASSTTSSGELPAIGGPLAAGGMPPSSSRLAVKILRVRAQEERVVEAAMREVHVLRQLKGHAHIVQLADVVELADSLYIVMERIEGPGLHDYIRSQPGSALPEPLARRLFRHVLLALVHAHSQSILHCDLKPANVRVQLKGPDGGPTAVLVDWGLARSLGEQPANLQEGTRLYASPEQLTGYNADTAWGRAQLGPPSDVWALGATLYEMLTGGVPFVGATHESLVANILALNYVLDDVLSVGARQIIDSMLQVLPSDRASLRELCFDPWTVHDGPMPATTNSVHVECETAEPPTPGKSASRVHSGKRPWATTKRVVLFLVYAALVGGAIFFCPRAQEDALGEESFALVGEENS</sequence>
<comment type="caution">
    <text evidence="7">The sequence shown here is derived from an EMBL/GenBank/DDBJ whole genome shotgun (WGS) entry which is preliminary data.</text>
</comment>
<dbReference type="OrthoDB" id="4062651at2759"/>
<keyword evidence="5" id="KW-0067">ATP-binding</keyword>
<dbReference type="InterPro" id="IPR029044">
    <property type="entry name" value="Nucleotide-diphossugar_trans"/>
</dbReference>
<dbReference type="SUPFAM" id="SSF56112">
    <property type="entry name" value="Protein kinase-like (PK-like)"/>
    <property type="match status" value="1"/>
</dbReference>
<dbReference type="EC" id="2.7.11.1" evidence="1"/>
<dbReference type="CDD" id="cd14014">
    <property type="entry name" value="STKc_PknB_like"/>
    <property type="match status" value="1"/>
</dbReference>
<dbReference type="Proteomes" id="UP000037460">
    <property type="component" value="Unassembled WGS sequence"/>
</dbReference>
<evidence type="ECO:0000313" key="7">
    <source>
        <dbReference type="EMBL" id="KOO28911.1"/>
    </source>
</evidence>
<keyword evidence="3" id="KW-0547">Nucleotide-binding</keyword>
<evidence type="ECO:0000313" key="8">
    <source>
        <dbReference type="Proteomes" id="UP000037460"/>
    </source>
</evidence>
<dbReference type="PANTHER" id="PTHR43671:SF13">
    <property type="entry name" value="SERINE_THREONINE-PROTEIN KINASE NEK2"/>
    <property type="match status" value="1"/>
</dbReference>
<dbReference type="InterPro" id="IPR000719">
    <property type="entry name" value="Prot_kinase_dom"/>
</dbReference>
<dbReference type="Gene3D" id="1.10.510.10">
    <property type="entry name" value="Transferase(Phosphotransferase) domain 1"/>
    <property type="match status" value="1"/>
</dbReference>
<dbReference type="InterPro" id="IPR050660">
    <property type="entry name" value="NEK_Ser/Thr_kinase"/>
</dbReference>
<evidence type="ECO:0000256" key="1">
    <source>
        <dbReference type="ARBA" id="ARBA00012513"/>
    </source>
</evidence>